<sequence>MPTGRRRATPATSAELQAFDPPGTRACDEAAADNALPSHLSDDGCREVDVLQHLQPPLLHVRLEAITEGGD</sequence>
<organism evidence="2 3">
    <name type="scientific">Scylla paramamosain</name>
    <name type="common">Mud crab</name>
    <dbReference type="NCBI Taxonomy" id="85552"/>
    <lineage>
        <taxon>Eukaryota</taxon>
        <taxon>Metazoa</taxon>
        <taxon>Ecdysozoa</taxon>
        <taxon>Arthropoda</taxon>
        <taxon>Crustacea</taxon>
        <taxon>Multicrustacea</taxon>
        <taxon>Malacostraca</taxon>
        <taxon>Eumalacostraca</taxon>
        <taxon>Eucarida</taxon>
        <taxon>Decapoda</taxon>
        <taxon>Pleocyemata</taxon>
        <taxon>Brachyura</taxon>
        <taxon>Eubrachyura</taxon>
        <taxon>Portunoidea</taxon>
        <taxon>Portunidae</taxon>
        <taxon>Portuninae</taxon>
        <taxon>Scylla</taxon>
    </lineage>
</organism>
<gene>
    <name evidence="2" type="ORF">O3P69_003948</name>
</gene>
<dbReference type="Proteomes" id="UP001487740">
    <property type="component" value="Unassembled WGS sequence"/>
</dbReference>
<accession>A0AAW0UFN2</accession>
<proteinExistence type="predicted"/>
<reference evidence="2 3" key="1">
    <citation type="submission" date="2023-03" db="EMBL/GenBank/DDBJ databases">
        <title>High-quality genome of Scylla paramamosain provides insights in environmental adaptation.</title>
        <authorList>
            <person name="Zhang L."/>
        </authorList>
    </citation>
    <scope>NUCLEOTIDE SEQUENCE [LARGE SCALE GENOMIC DNA]</scope>
    <source>
        <strain evidence="2">LZ_2023a</strain>
        <tissue evidence="2">Muscle</tissue>
    </source>
</reference>
<dbReference type="EMBL" id="JARAKH010000012">
    <property type="protein sequence ID" value="KAK8398435.1"/>
    <property type="molecule type" value="Genomic_DNA"/>
</dbReference>
<keyword evidence="3" id="KW-1185">Reference proteome</keyword>
<evidence type="ECO:0000313" key="2">
    <source>
        <dbReference type="EMBL" id="KAK8398435.1"/>
    </source>
</evidence>
<dbReference type="AlphaFoldDB" id="A0AAW0UFN2"/>
<feature type="region of interest" description="Disordered" evidence="1">
    <location>
        <begin position="1"/>
        <end position="24"/>
    </location>
</feature>
<name>A0AAW0UFN2_SCYPA</name>
<comment type="caution">
    <text evidence="2">The sequence shown here is derived from an EMBL/GenBank/DDBJ whole genome shotgun (WGS) entry which is preliminary data.</text>
</comment>
<evidence type="ECO:0000256" key="1">
    <source>
        <dbReference type="SAM" id="MobiDB-lite"/>
    </source>
</evidence>
<protein>
    <submittedName>
        <fullName evidence="2">Uncharacterized protein</fullName>
    </submittedName>
</protein>
<evidence type="ECO:0000313" key="3">
    <source>
        <dbReference type="Proteomes" id="UP001487740"/>
    </source>
</evidence>